<name>A0A4R4ZA32_9PSEU</name>
<dbReference type="InterPro" id="IPR036097">
    <property type="entry name" value="HisK_dim/P_sf"/>
</dbReference>
<keyword evidence="9" id="KW-0902">Two-component regulatory system</keyword>
<dbReference type="Pfam" id="PF00512">
    <property type="entry name" value="HisKA"/>
    <property type="match status" value="1"/>
</dbReference>
<keyword evidence="6 11" id="KW-0812">Transmembrane</keyword>
<evidence type="ECO:0000256" key="6">
    <source>
        <dbReference type="ARBA" id="ARBA00022692"/>
    </source>
</evidence>
<evidence type="ECO:0000256" key="10">
    <source>
        <dbReference type="ARBA" id="ARBA00023136"/>
    </source>
</evidence>
<dbReference type="EC" id="2.7.13.3" evidence="3"/>
<keyword evidence="14" id="KW-1185">Reference proteome</keyword>
<evidence type="ECO:0000313" key="13">
    <source>
        <dbReference type="EMBL" id="TDD55085.1"/>
    </source>
</evidence>
<dbReference type="SMART" id="SM00388">
    <property type="entry name" value="HisKA"/>
    <property type="match status" value="1"/>
</dbReference>
<keyword evidence="4" id="KW-0597">Phosphoprotein</keyword>
<dbReference type="InterPro" id="IPR003594">
    <property type="entry name" value="HATPase_dom"/>
</dbReference>
<organism evidence="13 14">
    <name type="scientific">Saccharopolyspora elongata</name>
    <dbReference type="NCBI Taxonomy" id="2530387"/>
    <lineage>
        <taxon>Bacteria</taxon>
        <taxon>Bacillati</taxon>
        <taxon>Actinomycetota</taxon>
        <taxon>Actinomycetes</taxon>
        <taxon>Pseudonocardiales</taxon>
        <taxon>Pseudonocardiaceae</taxon>
        <taxon>Saccharopolyspora</taxon>
    </lineage>
</organism>
<proteinExistence type="predicted"/>
<dbReference type="PRINTS" id="PR00344">
    <property type="entry name" value="BCTRLSENSOR"/>
</dbReference>
<comment type="subcellular location">
    <subcellularLocation>
        <location evidence="2">Cell membrane</location>
    </subcellularLocation>
</comment>
<keyword evidence="8 11" id="KW-1133">Transmembrane helix</keyword>
<evidence type="ECO:0000256" key="7">
    <source>
        <dbReference type="ARBA" id="ARBA00022777"/>
    </source>
</evidence>
<evidence type="ECO:0000256" key="1">
    <source>
        <dbReference type="ARBA" id="ARBA00000085"/>
    </source>
</evidence>
<feature type="transmembrane region" description="Helical" evidence="11">
    <location>
        <begin position="39"/>
        <end position="64"/>
    </location>
</feature>
<evidence type="ECO:0000256" key="11">
    <source>
        <dbReference type="SAM" id="Phobius"/>
    </source>
</evidence>
<dbReference type="InterPro" id="IPR050428">
    <property type="entry name" value="TCS_sensor_his_kinase"/>
</dbReference>
<dbReference type="GO" id="GO:0000155">
    <property type="term" value="F:phosphorelay sensor kinase activity"/>
    <property type="evidence" value="ECO:0007669"/>
    <property type="project" value="InterPro"/>
</dbReference>
<dbReference type="CDD" id="cd00082">
    <property type="entry name" value="HisKA"/>
    <property type="match status" value="1"/>
</dbReference>
<reference evidence="13 14" key="1">
    <citation type="submission" date="2019-03" db="EMBL/GenBank/DDBJ databases">
        <title>Draft genome sequences of novel Actinobacteria.</title>
        <authorList>
            <person name="Sahin N."/>
            <person name="Ay H."/>
            <person name="Saygin H."/>
        </authorList>
    </citation>
    <scope>NUCLEOTIDE SEQUENCE [LARGE SCALE GENOMIC DNA]</scope>
    <source>
        <strain evidence="13 14">7K502</strain>
    </source>
</reference>
<evidence type="ECO:0000259" key="12">
    <source>
        <dbReference type="PROSITE" id="PS50109"/>
    </source>
</evidence>
<accession>A0A4R4ZA32</accession>
<feature type="transmembrane region" description="Helical" evidence="11">
    <location>
        <begin position="6"/>
        <end position="27"/>
    </location>
</feature>
<dbReference type="OrthoDB" id="9806130at2"/>
<dbReference type="GO" id="GO:0005886">
    <property type="term" value="C:plasma membrane"/>
    <property type="evidence" value="ECO:0007669"/>
    <property type="project" value="UniProtKB-SubCell"/>
</dbReference>
<dbReference type="AlphaFoldDB" id="A0A4R4ZA32"/>
<evidence type="ECO:0000256" key="9">
    <source>
        <dbReference type="ARBA" id="ARBA00023012"/>
    </source>
</evidence>
<dbReference type="InterPro" id="IPR005467">
    <property type="entry name" value="His_kinase_dom"/>
</dbReference>
<dbReference type="InterPro" id="IPR003661">
    <property type="entry name" value="HisK_dim/P_dom"/>
</dbReference>
<gene>
    <name evidence="13" type="ORF">E1288_04445</name>
</gene>
<dbReference type="SUPFAM" id="SSF47384">
    <property type="entry name" value="Homodimeric domain of signal transducing histidine kinase"/>
    <property type="match status" value="1"/>
</dbReference>
<dbReference type="Gene3D" id="3.30.565.10">
    <property type="entry name" value="Histidine kinase-like ATPase, C-terminal domain"/>
    <property type="match status" value="1"/>
</dbReference>
<dbReference type="CDD" id="cd00075">
    <property type="entry name" value="HATPase"/>
    <property type="match status" value="1"/>
</dbReference>
<dbReference type="PROSITE" id="PS50109">
    <property type="entry name" value="HIS_KIN"/>
    <property type="match status" value="1"/>
</dbReference>
<dbReference type="Pfam" id="PF02518">
    <property type="entry name" value="HATPase_c"/>
    <property type="match status" value="1"/>
</dbReference>
<evidence type="ECO:0000256" key="8">
    <source>
        <dbReference type="ARBA" id="ARBA00022989"/>
    </source>
</evidence>
<feature type="transmembrane region" description="Helical" evidence="11">
    <location>
        <begin position="70"/>
        <end position="90"/>
    </location>
</feature>
<dbReference type="InterPro" id="IPR036890">
    <property type="entry name" value="HATPase_C_sf"/>
</dbReference>
<evidence type="ECO:0000313" key="14">
    <source>
        <dbReference type="Proteomes" id="UP000294947"/>
    </source>
</evidence>
<protein>
    <recommendedName>
        <fullName evidence="3">histidine kinase</fullName>
        <ecNumber evidence="3">2.7.13.3</ecNumber>
    </recommendedName>
</protein>
<dbReference type="SUPFAM" id="SSF55874">
    <property type="entry name" value="ATPase domain of HSP90 chaperone/DNA topoisomerase II/histidine kinase"/>
    <property type="match status" value="1"/>
</dbReference>
<comment type="catalytic activity">
    <reaction evidence="1">
        <text>ATP + protein L-histidine = ADP + protein N-phospho-L-histidine.</text>
        <dbReference type="EC" id="2.7.13.3"/>
    </reaction>
</comment>
<evidence type="ECO:0000256" key="2">
    <source>
        <dbReference type="ARBA" id="ARBA00004236"/>
    </source>
</evidence>
<sequence length="372" mass="39817">MSMTSLLVALIAVCESVGVGLVGMVVLRLLRKYPVGYSLVAVIIITVYAINTSALTVVLVARSAQLPADLLLAVVLIAGAVAIGVGLVLGRSVMNGSRQLTDATRSLGQRHRFQQPADLPSAEFAELAQELRITSDKLAESRRREQAMDASRRRLVAWISHDLRSPLARLRAVTESIEDGVVDDLPDYCRKIRGDTEVLSEMVDDLFELSRIQSGTLRLAPRMVALDDLISDEVAALEVVAGDRGISLRARTIEPIVVNVDDRAFTRVFNNLLGNAIRYAPEGSTVTVDIRAVAGWAAVAVSDECGGIPESDLASVFDMGWRGEDRRTRGSSGGGLGLAIVQGLVQAHNGNVSVRNVPGGCCFEVRLPLPAA</sequence>
<keyword evidence="5" id="KW-0808">Transferase</keyword>
<dbReference type="EMBL" id="SMKW01000004">
    <property type="protein sequence ID" value="TDD55085.1"/>
    <property type="molecule type" value="Genomic_DNA"/>
</dbReference>
<dbReference type="Gene3D" id="1.10.287.130">
    <property type="match status" value="1"/>
</dbReference>
<evidence type="ECO:0000256" key="3">
    <source>
        <dbReference type="ARBA" id="ARBA00012438"/>
    </source>
</evidence>
<evidence type="ECO:0000256" key="4">
    <source>
        <dbReference type="ARBA" id="ARBA00022553"/>
    </source>
</evidence>
<dbReference type="PANTHER" id="PTHR45436">
    <property type="entry name" value="SENSOR HISTIDINE KINASE YKOH"/>
    <property type="match status" value="1"/>
</dbReference>
<dbReference type="PANTHER" id="PTHR45436:SF5">
    <property type="entry name" value="SENSOR HISTIDINE KINASE TRCS"/>
    <property type="match status" value="1"/>
</dbReference>
<evidence type="ECO:0000256" key="5">
    <source>
        <dbReference type="ARBA" id="ARBA00022679"/>
    </source>
</evidence>
<feature type="domain" description="Histidine kinase" evidence="12">
    <location>
        <begin position="158"/>
        <end position="371"/>
    </location>
</feature>
<dbReference type="InterPro" id="IPR004358">
    <property type="entry name" value="Sig_transdc_His_kin-like_C"/>
</dbReference>
<dbReference type="Proteomes" id="UP000294947">
    <property type="component" value="Unassembled WGS sequence"/>
</dbReference>
<comment type="caution">
    <text evidence="13">The sequence shown here is derived from an EMBL/GenBank/DDBJ whole genome shotgun (WGS) entry which is preliminary data.</text>
</comment>
<keyword evidence="7 13" id="KW-0418">Kinase</keyword>
<dbReference type="SMART" id="SM00387">
    <property type="entry name" value="HATPase_c"/>
    <property type="match status" value="1"/>
</dbReference>
<keyword evidence="10 11" id="KW-0472">Membrane</keyword>